<dbReference type="Proteomes" id="UP001168821">
    <property type="component" value="Unassembled WGS sequence"/>
</dbReference>
<dbReference type="Gene3D" id="1.25.40.10">
    <property type="entry name" value="Tetratricopeptide repeat domain"/>
    <property type="match status" value="1"/>
</dbReference>
<sequence>MYRYMRKGSILTTESTLFKVLLPLSQVDWRKSLEILKKLRIEVKDKALTYERKQLLLKAYEVVFISCATDNQWGVIGKLIELLNNEELSFFIPFSRLIDICRINSYYKTAQEIFDCMKQALSFQVDNNTVSIKSLQGYKPCLDEPHLVNVIPLHQIVESYASLIGIYAKVGKFKEALDFYDELKSLHTPIPMKPSLCLSVLEACRDGPLELAKETFSLYNNNSESGEICKDLQNDFVEPFSYRTKECIKTLKKKQVLWNKESVSRGILTALIRAHVKPRALESALEYFENFKSTKSEISNVIVSCILFLFQEAELYREAINFYKQNRDVVYKLDMASCEIVRYCADAKVKKENALNKEGRKELYPY</sequence>
<reference evidence="3" key="1">
    <citation type="journal article" date="2023" name="G3 (Bethesda)">
        <title>Whole genome assemblies of Zophobas morio and Tenebrio molitor.</title>
        <authorList>
            <person name="Kaur S."/>
            <person name="Stinson S.A."/>
            <person name="diCenzo G.C."/>
        </authorList>
    </citation>
    <scope>NUCLEOTIDE SEQUENCE</scope>
    <source>
        <strain evidence="3">QUZm001</strain>
    </source>
</reference>
<dbReference type="NCBIfam" id="TIGR00756">
    <property type="entry name" value="PPR"/>
    <property type="match status" value="1"/>
</dbReference>
<keyword evidence="1" id="KW-0677">Repeat</keyword>
<proteinExistence type="predicted"/>
<dbReference type="PANTHER" id="PTHR47936:SF1">
    <property type="entry name" value="PENTATRICOPEPTIDE REPEAT-CONTAINING PROTEIN GUN1, CHLOROPLASTIC"/>
    <property type="match status" value="1"/>
</dbReference>
<name>A0AA38HJQ6_9CUCU</name>
<dbReference type="PROSITE" id="PS51375">
    <property type="entry name" value="PPR"/>
    <property type="match status" value="1"/>
</dbReference>
<dbReference type="InterPro" id="IPR011990">
    <property type="entry name" value="TPR-like_helical_dom_sf"/>
</dbReference>
<dbReference type="Pfam" id="PF01535">
    <property type="entry name" value="PPR"/>
    <property type="match status" value="1"/>
</dbReference>
<dbReference type="AlphaFoldDB" id="A0AA38HJQ6"/>
<keyword evidence="4" id="KW-1185">Reference proteome</keyword>
<feature type="repeat" description="PPR" evidence="2">
    <location>
        <begin position="156"/>
        <end position="190"/>
    </location>
</feature>
<evidence type="ECO:0000313" key="3">
    <source>
        <dbReference type="EMBL" id="KAJ3630012.1"/>
    </source>
</evidence>
<dbReference type="InterPro" id="IPR002885">
    <property type="entry name" value="PPR_rpt"/>
</dbReference>
<gene>
    <name evidence="3" type="ORF">Zmor_028515</name>
</gene>
<dbReference type="PANTHER" id="PTHR47936">
    <property type="entry name" value="PPR_LONG DOMAIN-CONTAINING PROTEIN"/>
    <property type="match status" value="1"/>
</dbReference>
<comment type="caution">
    <text evidence="3">The sequence shown here is derived from an EMBL/GenBank/DDBJ whole genome shotgun (WGS) entry which is preliminary data.</text>
</comment>
<evidence type="ECO:0000256" key="2">
    <source>
        <dbReference type="PROSITE-ProRule" id="PRU00708"/>
    </source>
</evidence>
<evidence type="ECO:0000313" key="4">
    <source>
        <dbReference type="Proteomes" id="UP001168821"/>
    </source>
</evidence>
<protein>
    <submittedName>
        <fullName evidence="3">Uncharacterized protein</fullName>
    </submittedName>
</protein>
<organism evidence="3 4">
    <name type="scientific">Zophobas morio</name>
    <dbReference type="NCBI Taxonomy" id="2755281"/>
    <lineage>
        <taxon>Eukaryota</taxon>
        <taxon>Metazoa</taxon>
        <taxon>Ecdysozoa</taxon>
        <taxon>Arthropoda</taxon>
        <taxon>Hexapoda</taxon>
        <taxon>Insecta</taxon>
        <taxon>Pterygota</taxon>
        <taxon>Neoptera</taxon>
        <taxon>Endopterygota</taxon>
        <taxon>Coleoptera</taxon>
        <taxon>Polyphaga</taxon>
        <taxon>Cucujiformia</taxon>
        <taxon>Tenebrionidae</taxon>
        <taxon>Zophobas</taxon>
    </lineage>
</organism>
<dbReference type="EMBL" id="JALNTZ010000933">
    <property type="protein sequence ID" value="KAJ3630012.1"/>
    <property type="molecule type" value="Genomic_DNA"/>
</dbReference>
<evidence type="ECO:0000256" key="1">
    <source>
        <dbReference type="ARBA" id="ARBA00022737"/>
    </source>
</evidence>
<accession>A0AA38HJQ6</accession>